<accession>K1XK89</accession>
<name>K1XK89_9BACT</name>
<comment type="caution">
    <text evidence="1">The sequence shown here is derived from an EMBL/GenBank/DDBJ whole genome shotgun (WGS) entry which is preliminary data.</text>
</comment>
<protein>
    <submittedName>
        <fullName evidence="1">Uncharacterized protein</fullName>
    </submittedName>
</protein>
<proteinExistence type="predicted"/>
<dbReference type="AlphaFoldDB" id="K1XK89"/>
<evidence type="ECO:0000313" key="1">
    <source>
        <dbReference type="EMBL" id="EKD25616.1"/>
    </source>
</evidence>
<reference evidence="1" key="1">
    <citation type="journal article" date="2012" name="Science">
        <title>Fermentation, hydrogen, and sulfur metabolism in multiple uncultivated bacterial phyla.</title>
        <authorList>
            <person name="Wrighton K.C."/>
            <person name="Thomas B.C."/>
            <person name="Sharon I."/>
            <person name="Miller C.S."/>
            <person name="Castelle C.J."/>
            <person name="VerBerkmoes N.C."/>
            <person name="Wilkins M.J."/>
            <person name="Hettich R.L."/>
            <person name="Lipton M.S."/>
            <person name="Williams K.H."/>
            <person name="Long P.E."/>
            <person name="Banfield J.F."/>
        </authorList>
    </citation>
    <scope>NUCLEOTIDE SEQUENCE [LARGE SCALE GENOMIC DNA]</scope>
</reference>
<sequence length="40" mass="4849">MTKEYLQWIDENGCLVQKIKITKLISNIYHDFGRDFLLNF</sequence>
<dbReference type="EMBL" id="AMFJ01036018">
    <property type="protein sequence ID" value="EKD25616.1"/>
    <property type="molecule type" value="Genomic_DNA"/>
</dbReference>
<organism evidence="1">
    <name type="scientific">uncultured bacterium</name>
    <name type="common">gcode 4</name>
    <dbReference type="NCBI Taxonomy" id="1234023"/>
    <lineage>
        <taxon>Bacteria</taxon>
        <taxon>environmental samples</taxon>
    </lineage>
</organism>
<gene>
    <name evidence="1" type="ORF">ACD_80C00011G0003</name>
</gene>